<sequence>MNHRNPKMNVLDNFDMLISFFVKHGTSTKRIASSDLQKHSGLTRRAAQRYMKLLTEMGYFVADDAVPRGYLLSDKAKEIFSQNMNLGEGNE</sequence>
<keyword evidence="2" id="KW-1185">Reference proteome</keyword>
<dbReference type="EMBL" id="APRZ01000014">
    <property type="protein sequence ID" value="ENX34923.1"/>
    <property type="molecule type" value="Genomic_DNA"/>
</dbReference>
<gene>
    <name evidence="1" type="ORF">F889_01563</name>
</gene>
<dbReference type="RefSeq" id="WP_005272339.1">
    <property type="nucleotide sequence ID" value="NZ_KB850194.1"/>
</dbReference>
<reference evidence="1 2" key="1">
    <citation type="submission" date="2013-02" db="EMBL/GenBank/DDBJ databases">
        <title>The Genome Sequence of Acinetobacter sp. NIPH 1859.</title>
        <authorList>
            <consortium name="The Broad Institute Genome Sequencing Platform"/>
            <consortium name="The Broad Institute Genome Sequencing Center for Infectious Disease"/>
            <person name="Cerqueira G."/>
            <person name="Feldgarden M."/>
            <person name="Courvalin P."/>
            <person name="Perichon B."/>
            <person name="Grillot-Courvalin C."/>
            <person name="Clermont D."/>
            <person name="Rocha E."/>
            <person name="Yoon E.-J."/>
            <person name="Nemec A."/>
            <person name="Walker B."/>
            <person name="Young S.K."/>
            <person name="Zeng Q."/>
            <person name="Gargeya S."/>
            <person name="Fitzgerald M."/>
            <person name="Haas B."/>
            <person name="Abouelleil A."/>
            <person name="Alvarado L."/>
            <person name="Arachchi H.M."/>
            <person name="Berlin A.M."/>
            <person name="Chapman S.B."/>
            <person name="Dewar J."/>
            <person name="Goldberg J."/>
            <person name="Griggs A."/>
            <person name="Gujja S."/>
            <person name="Hansen M."/>
            <person name="Howarth C."/>
            <person name="Imamovic A."/>
            <person name="Larimer J."/>
            <person name="McCowan C."/>
            <person name="Murphy C."/>
            <person name="Neiman D."/>
            <person name="Pearson M."/>
            <person name="Priest M."/>
            <person name="Roberts A."/>
            <person name="Saif S."/>
            <person name="Shea T."/>
            <person name="Sisk P."/>
            <person name="Sykes S."/>
            <person name="Wortman J."/>
            <person name="Nusbaum C."/>
            <person name="Birren B."/>
        </authorList>
    </citation>
    <scope>NUCLEOTIDE SEQUENCE [LARGE SCALE GENOMIC DNA]</scope>
    <source>
        <strain evidence="1 2">NIPH 1859</strain>
    </source>
</reference>
<evidence type="ECO:0008006" key="3">
    <source>
        <dbReference type="Google" id="ProtNLM"/>
    </source>
</evidence>
<organism evidence="1 2">
    <name type="scientific">Acinetobacter colistiniresistens</name>
    <dbReference type="NCBI Taxonomy" id="280145"/>
    <lineage>
        <taxon>Bacteria</taxon>
        <taxon>Pseudomonadati</taxon>
        <taxon>Pseudomonadota</taxon>
        <taxon>Gammaproteobacteria</taxon>
        <taxon>Moraxellales</taxon>
        <taxon>Moraxellaceae</taxon>
        <taxon>Acinetobacter</taxon>
    </lineage>
</organism>
<evidence type="ECO:0000313" key="2">
    <source>
        <dbReference type="Proteomes" id="UP000013009"/>
    </source>
</evidence>
<dbReference type="Proteomes" id="UP000013009">
    <property type="component" value="Unassembled WGS sequence"/>
</dbReference>
<protein>
    <recommendedName>
        <fullName evidence="3">HTH domain-containing protein</fullName>
    </recommendedName>
</protein>
<dbReference type="HOGENOM" id="CLU_2550664_0_0_6"/>
<accession>N9PN54</accession>
<proteinExistence type="predicted"/>
<dbReference type="PATRIC" id="fig|1217695.3.peg.1521"/>
<comment type="caution">
    <text evidence="1">The sequence shown here is derived from an EMBL/GenBank/DDBJ whole genome shotgun (WGS) entry which is preliminary data.</text>
</comment>
<name>N9PN54_9GAMM</name>
<evidence type="ECO:0000313" key="1">
    <source>
        <dbReference type="EMBL" id="ENX34923.1"/>
    </source>
</evidence>
<dbReference type="AlphaFoldDB" id="N9PN54"/>